<protein>
    <submittedName>
        <fullName evidence="1">Uncharacterized protein</fullName>
    </submittedName>
</protein>
<dbReference type="OrthoDB" id="7059930at2"/>
<evidence type="ECO:0000313" key="2">
    <source>
        <dbReference type="Proteomes" id="UP000191110"/>
    </source>
</evidence>
<evidence type="ECO:0000313" key="1">
    <source>
        <dbReference type="EMBL" id="OOZ39326.1"/>
    </source>
</evidence>
<gene>
    <name evidence="1" type="ORF">BOW53_12280</name>
</gene>
<dbReference type="EMBL" id="MPRL01000055">
    <property type="protein sequence ID" value="OOZ39326.1"/>
    <property type="molecule type" value="Genomic_DNA"/>
</dbReference>
<comment type="caution">
    <text evidence="1">The sequence shown here is derived from an EMBL/GenBank/DDBJ whole genome shotgun (WGS) entry which is preliminary data.</text>
</comment>
<accession>A0A1T2L307</accession>
<dbReference type="RefSeq" id="WP_078484373.1">
    <property type="nucleotide sequence ID" value="NZ_MPRL01000055.1"/>
</dbReference>
<reference evidence="1 2" key="1">
    <citation type="submission" date="2016-11" db="EMBL/GenBank/DDBJ databases">
        <title>Mixed transmission modes and dynamic genome evolution in an obligate animal-bacterial symbiosis.</title>
        <authorList>
            <person name="Russell S.L."/>
            <person name="Corbett-Detig R.B."/>
            <person name="Cavanaugh C.M."/>
        </authorList>
    </citation>
    <scope>NUCLEOTIDE SEQUENCE [LARGE SCALE GENOMIC DNA]</scope>
    <source>
        <strain evidence="1">Sveles-Q1</strain>
    </source>
</reference>
<dbReference type="Proteomes" id="UP000191110">
    <property type="component" value="Unassembled WGS sequence"/>
</dbReference>
<organism evidence="1 2">
    <name type="scientific">Solemya pervernicosa gill symbiont</name>
    <dbReference type="NCBI Taxonomy" id="642797"/>
    <lineage>
        <taxon>Bacteria</taxon>
        <taxon>Pseudomonadati</taxon>
        <taxon>Pseudomonadota</taxon>
        <taxon>Gammaproteobacteria</taxon>
        <taxon>sulfur-oxidizing symbionts</taxon>
    </lineage>
</organism>
<proteinExistence type="predicted"/>
<name>A0A1T2L307_9GAMM</name>
<keyword evidence="2" id="KW-1185">Reference proteome</keyword>
<dbReference type="AlphaFoldDB" id="A0A1T2L307"/>
<sequence>MDTLEPLTLTLDTAQTNKLCQQIETSTNSAAQRVAALVTLQTFISATSDSAIHGGENYTTIRNIIDDHTERARRTLMVEQGEALKVAVAKRDVASIAHIYTPLSRSGFWKVMEQLAESTEKPTLENAASWCKQWCTETKQRGEAASPYPDAINFKGADIDIAEYTAMGDLNNFLQNLVNQ</sequence>